<dbReference type="PANTHER" id="PTHR20858:SF17">
    <property type="entry name" value="HYDROXYMETHYLPYRIMIDINE_PHOSPHOMETHYLPYRIMIDINE KINASE THI20-RELATED"/>
    <property type="match status" value="1"/>
</dbReference>
<name>A0A381YYF3_9ZZZZ</name>
<evidence type="ECO:0000259" key="1">
    <source>
        <dbReference type="Pfam" id="PF08543"/>
    </source>
</evidence>
<reference evidence="2" key="1">
    <citation type="submission" date="2018-05" db="EMBL/GenBank/DDBJ databases">
        <authorList>
            <person name="Lanie J.A."/>
            <person name="Ng W.-L."/>
            <person name="Kazmierczak K.M."/>
            <person name="Andrzejewski T.M."/>
            <person name="Davidsen T.M."/>
            <person name="Wayne K.J."/>
            <person name="Tettelin H."/>
            <person name="Glass J.I."/>
            <person name="Rusch D."/>
            <person name="Podicherti R."/>
            <person name="Tsui H.-C.T."/>
            <person name="Winkler M.E."/>
        </authorList>
    </citation>
    <scope>NUCLEOTIDE SEQUENCE</scope>
</reference>
<dbReference type="InterPro" id="IPR004399">
    <property type="entry name" value="HMP/HMP-P_kinase_dom"/>
</dbReference>
<organism evidence="2">
    <name type="scientific">marine metagenome</name>
    <dbReference type="NCBI Taxonomy" id="408172"/>
    <lineage>
        <taxon>unclassified sequences</taxon>
        <taxon>metagenomes</taxon>
        <taxon>ecological metagenomes</taxon>
    </lineage>
</organism>
<dbReference type="AlphaFoldDB" id="A0A381YYF3"/>
<sequence>MARLGVHGASVVTCVTAQNPDAVTAIHPTPAKVVAAQLDSVFGSLPIRAVKIGMLYSRAIIDAVAGRLAKRQRLSLVVDPVMLSSSGTPLLKPSAATTLANRLFPLAKLVTPNLDEAAALAKRRVREPEEMRDAARAIHEQFGCAVLVKGGHMKTTEAIDLFYDGREEFLLSAPRVRGVSPPGTGCTYSAAITAFLAKGEPLPRAVELAKQHVAEAFSGVFRVGKHRFLG</sequence>
<dbReference type="GO" id="GO:0008902">
    <property type="term" value="F:hydroxymethylpyrimidine kinase activity"/>
    <property type="evidence" value="ECO:0007669"/>
    <property type="project" value="TreeGrafter"/>
</dbReference>
<dbReference type="PANTHER" id="PTHR20858">
    <property type="entry name" value="PHOSPHOMETHYLPYRIMIDINE KINASE"/>
    <property type="match status" value="1"/>
</dbReference>
<dbReference type="SUPFAM" id="SSF53613">
    <property type="entry name" value="Ribokinase-like"/>
    <property type="match status" value="1"/>
</dbReference>
<gene>
    <name evidence="2" type="ORF">METZ01_LOCUS134516</name>
</gene>
<dbReference type="InterPro" id="IPR013749">
    <property type="entry name" value="PM/HMP-P_kinase-1"/>
</dbReference>
<dbReference type="GO" id="GO:0005829">
    <property type="term" value="C:cytosol"/>
    <property type="evidence" value="ECO:0007669"/>
    <property type="project" value="TreeGrafter"/>
</dbReference>
<dbReference type="Pfam" id="PF08543">
    <property type="entry name" value="Phos_pyr_kin"/>
    <property type="match status" value="1"/>
</dbReference>
<dbReference type="NCBIfam" id="TIGR00097">
    <property type="entry name" value="HMP-P_kinase"/>
    <property type="match status" value="1"/>
</dbReference>
<dbReference type="GO" id="GO:0008972">
    <property type="term" value="F:phosphomethylpyrimidine kinase activity"/>
    <property type="evidence" value="ECO:0007669"/>
    <property type="project" value="InterPro"/>
</dbReference>
<dbReference type="Gene3D" id="3.40.1190.20">
    <property type="match status" value="1"/>
</dbReference>
<evidence type="ECO:0000313" key="2">
    <source>
        <dbReference type="EMBL" id="SVA81662.1"/>
    </source>
</evidence>
<dbReference type="EMBL" id="UINC01019298">
    <property type="protein sequence ID" value="SVA81662.1"/>
    <property type="molecule type" value="Genomic_DNA"/>
</dbReference>
<feature type="domain" description="Pyridoxamine kinase/Phosphomethylpyrimidine kinase" evidence="1">
    <location>
        <begin position="2"/>
        <end position="226"/>
    </location>
</feature>
<dbReference type="GO" id="GO:0009228">
    <property type="term" value="P:thiamine biosynthetic process"/>
    <property type="evidence" value="ECO:0007669"/>
    <property type="project" value="InterPro"/>
</dbReference>
<protein>
    <recommendedName>
        <fullName evidence="1">Pyridoxamine kinase/Phosphomethylpyrimidine kinase domain-containing protein</fullName>
    </recommendedName>
</protein>
<proteinExistence type="predicted"/>
<dbReference type="InterPro" id="IPR029056">
    <property type="entry name" value="Ribokinase-like"/>
</dbReference>
<accession>A0A381YYF3</accession>
<dbReference type="CDD" id="cd01169">
    <property type="entry name" value="HMPP_kinase"/>
    <property type="match status" value="1"/>
</dbReference>